<evidence type="ECO:0000313" key="2">
    <source>
        <dbReference type="EMBL" id="KAJ8871974.1"/>
    </source>
</evidence>
<proteinExistence type="predicted"/>
<evidence type="ECO:0000256" key="1">
    <source>
        <dbReference type="SAM" id="MobiDB-lite"/>
    </source>
</evidence>
<organism evidence="2 3">
    <name type="scientific">Dryococelus australis</name>
    <dbReference type="NCBI Taxonomy" id="614101"/>
    <lineage>
        <taxon>Eukaryota</taxon>
        <taxon>Metazoa</taxon>
        <taxon>Ecdysozoa</taxon>
        <taxon>Arthropoda</taxon>
        <taxon>Hexapoda</taxon>
        <taxon>Insecta</taxon>
        <taxon>Pterygota</taxon>
        <taxon>Neoptera</taxon>
        <taxon>Polyneoptera</taxon>
        <taxon>Phasmatodea</taxon>
        <taxon>Verophasmatodea</taxon>
        <taxon>Anareolatae</taxon>
        <taxon>Phasmatidae</taxon>
        <taxon>Eurycanthinae</taxon>
        <taxon>Dryococelus</taxon>
    </lineage>
</organism>
<accession>A0ABQ9GIZ7</accession>
<sequence length="765" mass="85616">MATSSRGGLVVRAPTSHLGELGSIPGGVALRFSHVGIVPDGDAGRRVFSGISHLPRTCISALLHTHFTLPSSALKTSIMMVLVQGCITFQCNLVSEASDSVHTSLVVLGNKEELFWWQRRHSAAERRYYAVLQQVCRPRRQPAQPSYHYAVHFRAQCGTQKVCFANHTPQHRVCRQDLQGWHMCRAGSARTQAASQQGRPVTLPAQHRQGRRRTARVTALPCPSNTLPAHPPSSLARMHMQVNKRTGVGTRQKLSSRVLSVLHSTQCGRANEGYQRCVSQTAWPELGRNRHLSHCAFSQHSPDTPSPHRQFAHWAQKQRATLAMHSSTTVTNVTQVQVQCKGQKTELGETKIRIKDGRDVYPFPMLSARWRPSEPPEPLISVQCIDPCAVLSGESHDEIYLRCASPSFHILEHNVPPIIIIMYTPFLTATPVTTVLLINTDITPDQNWRQQSPWQERAQASSSTQQHEHEKKTLVWEEFVHGFQCRFGDALTSLQAQSKLKLQVQQPSQPLSSIITRKVHLVKHFHLQLLEHKIMEEVAKTVLPEYKAAVVPFFNTMIEELIRAAIILERKQWSNTPPAGKGEARVRRHDISDLTPPQMLVNQPGLDHGEMEVTWIGNAYKLKFSGVHQRSIVRRHALMEILGVIRPLACSLFPMCSKSCRLSTGKLTEIYLWMPGLAMVVGHPRTPGAGLPCQHYKLKCSAFEAVGARPMTKKATASYALGIFLRRNYEEQQSRIALVVGQTTMEENSSLPISHDIVQRCLAPG</sequence>
<gene>
    <name evidence="2" type="ORF">PR048_028314</name>
</gene>
<reference evidence="2 3" key="1">
    <citation type="submission" date="2023-02" db="EMBL/GenBank/DDBJ databases">
        <title>LHISI_Scaffold_Assembly.</title>
        <authorList>
            <person name="Stuart O.P."/>
            <person name="Cleave R."/>
            <person name="Magrath M.J.L."/>
            <person name="Mikheyev A.S."/>
        </authorList>
    </citation>
    <scope>NUCLEOTIDE SEQUENCE [LARGE SCALE GENOMIC DNA]</scope>
    <source>
        <strain evidence="2">Daus_M_001</strain>
        <tissue evidence="2">Leg muscle</tissue>
    </source>
</reference>
<feature type="compositionally biased region" description="Polar residues" evidence="1">
    <location>
        <begin position="448"/>
        <end position="465"/>
    </location>
</feature>
<dbReference type="Proteomes" id="UP001159363">
    <property type="component" value="Chromosome 11"/>
</dbReference>
<comment type="caution">
    <text evidence="2">The sequence shown here is derived from an EMBL/GenBank/DDBJ whole genome shotgun (WGS) entry which is preliminary data.</text>
</comment>
<evidence type="ECO:0000313" key="3">
    <source>
        <dbReference type="Proteomes" id="UP001159363"/>
    </source>
</evidence>
<protein>
    <submittedName>
        <fullName evidence="2">Uncharacterized protein</fullName>
    </submittedName>
</protein>
<dbReference type="EMBL" id="JARBHB010000012">
    <property type="protein sequence ID" value="KAJ8871974.1"/>
    <property type="molecule type" value="Genomic_DNA"/>
</dbReference>
<keyword evidence="3" id="KW-1185">Reference proteome</keyword>
<feature type="region of interest" description="Disordered" evidence="1">
    <location>
        <begin position="448"/>
        <end position="467"/>
    </location>
</feature>
<name>A0ABQ9GIZ7_9NEOP</name>
<feature type="region of interest" description="Disordered" evidence="1">
    <location>
        <begin position="191"/>
        <end position="212"/>
    </location>
</feature>